<reference evidence="2" key="1">
    <citation type="journal article" date="2022" name="Mol. Ecol. Resour.">
        <title>The genomes of chicory, endive, great burdock and yacon provide insights into Asteraceae palaeo-polyploidization history and plant inulin production.</title>
        <authorList>
            <person name="Fan W."/>
            <person name="Wang S."/>
            <person name="Wang H."/>
            <person name="Wang A."/>
            <person name="Jiang F."/>
            <person name="Liu H."/>
            <person name="Zhao H."/>
            <person name="Xu D."/>
            <person name="Zhang Y."/>
        </authorList>
    </citation>
    <scope>NUCLEOTIDE SEQUENCE [LARGE SCALE GENOMIC DNA]</scope>
    <source>
        <strain evidence="2">cv. Punajuju</strain>
    </source>
</reference>
<proteinExistence type="predicted"/>
<evidence type="ECO:0000313" key="1">
    <source>
        <dbReference type="EMBL" id="KAI3765867.1"/>
    </source>
</evidence>
<name>A0ACB9F5C9_CICIN</name>
<organism evidence="1 2">
    <name type="scientific">Cichorium intybus</name>
    <name type="common">Chicory</name>
    <dbReference type="NCBI Taxonomy" id="13427"/>
    <lineage>
        <taxon>Eukaryota</taxon>
        <taxon>Viridiplantae</taxon>
        <taxon>Streptophyta</taxon>
        <taxon>Embryophyta</taxon>
        <taxon>Tracheophyta</taxon>
        <taxon>Spermatophyta</taxon>
        <taxon>Magnoliopsida</taxon>
        <taxon>eudicotyledons</taxon>
        <taxon>Gunneridae</taxon>
        <taxon>Pentapetalae</taxon>
        <taxon>asterids</taxon>
        <taxon>campanulids</taxon>
        <taxon>Asterales</taxon>
        <taxon>Asteraceae</taxon>
        <taxon>Cichorioideae</taxon>
        <taxon>Cichorieae</taxon>
        <taxon>Cichoriinae</taxon>
        <taxon>Cichorium</taxon>
    </lineage>
</organism>
<gene>
    <name evidence="1" type="ORF">L2E82_15913</name>
</gene>
<keyword evidence="2" id="KW-1185">Reference proteome</keyword>
<dbReference type="EMBL" id="CM042011">
    <property type="protein sequence ID" value="KAI3765867.1"/>
    <property type="molecule type" value="Genomic_DNA"/>
</dbReference>
<protein>
    <submittedName>
        <fullName evidence="1">Uncharacterized protein</fullName>
    </submittedName>
</protein>
<comment type="caution">
    <text evidence="1">The sequence shown here is derived from an EMBL/GenBank/DDBJ whole genome shotgun (WGS) entry which is preliminary data.</text>
</comment>
<sequence length="85" mass="8664">MLDVTGKVNSGEEKPSEEELTCLRFVPVLKKLVMIEDSGDGVGGVGEVFDGKRFLLPLVLNKALKMDLSGGGGGGITGGAAAGTE</sequence>
<evidence type="ECO:0000313" key="2">
    <source>
        <dbReference type="Proteomes" id="UP001055811"/>
    </source>
</evidence>
<accession>A0ACB9F5C9</accession>
<dbReference type="Proteomes" id="UP001055811">
    <property type="component" value="Linkage Group LG03"/>
</dbReference>
<reference evidence="1 2" key="2">
    <citation type="journal article" date="2022" name="Mol. Ecol. Resour.">
        <title>The genomes of chicory, endive, great burdock and yacon provide insights into Asteraceae paleo-polyploidization history and plant inulin production.</title>
        <authorList>
            <person name="Fan W."/>
            <person name="Wang S."/>
            <person name="Wang H."/>
            <person name="Wang A."/>
            <person name="Jiang F."/>
            <person name="Liu H."/>
            <person name="Zhao H."/>
            <person name="Xu D."/>
            <person name="Zhang Y."/>
        </authorList>
    </citation>
    <scope>NUCLEOTIDE SEQUENCE [LARGE SCALE GENOMIC DNA]</scope>
    <source>
        <strain evidence="2">cv. Punajuju</strain>
        <tissue evidence="1">Leaves</tissue>
    </source>
</reference>